<evidence type="ECO:0000313" key="2">
    <source>
        <dbReference type="EMBL" id="DAE14361.1"/>
    </source>
</evidence>
<evidence type="ECO:0000256" key="1">
    <source>
        <dbReference type="SAM" id="MobiDB-lite"/>
    </source>
</evidence>
<accession>A0A8S5Q697</accession>
<protein>
    <submittedName>
        <fullName evidence="2">Uncharacterized protein</fullName>
    </submittedName>
</protein>
<reference evidence="2" key="1">
    <citation type="journal article" date="2021" name="Proc. Natl. Acad. Sci. U.S.A.">
        <title>A Catalog of Tens of Thousands of Viruses from Human Metagenomes Reveals Hidden Associations with Chronic Diseases.</title>
        <authorList>
            <person name="Tisza M.J."/>
            <person name="Buck C.B."/>
        </authorList>
    </citation>
    <scope>NUCLEOTIDE SEQUENCE</scope>
    <source>
        <strain evidence="2">Ct8HH20</strain>
    </source>
</reference>
<name>A0A8S5Q697_9CAUD</name>
<sequence>MCCGYVCPCSHRACRGHGGTEDREDKVDNQVYGGGIE</sequence>
<proteinExistence type="predicted"/>
<feature type="compositionally biased region" description="Basic and acidic residues" evidence="1">
    <location>
        <begin position="18"/>
        <end position="28"/>
    </location>
</feature>
<organism evidence="2">
    <name type="scientific">Siphoviridae sp. ct8HH20</name>
    <dbReference type="NCBI Taxonomy" id="2825359"/>
    <lineage>
        <taxon>Viruses</taxon>
        <taxon>Duplodnaviria</taxon>
        <taxon>Heunggongvirae</taxon>
        <taxon>Uroviricota</taxon>
        <taxon>Caudoviricetes</taxon>
    </lineage>
</organism>
<dbReference type="EMBL" id="BK015581">
    <property type="protein sequence ID" value="DAE14361.1"/>
    <property type="molecule type" value="Genomic_DNA"/>
</dbReference>
<feature type="region of interest" description="Disordered" evidence="1">
    <location>
        <begin position="17"/>
        <end position="37"/>
    </location>
</feature>